<dbReference type="GO" id="GO:0003677">
    <property type="term" value="F:DNA binding"/>
    <property type="evidence" value="ECO:0007669"/>
    <property type="project" value="UniProtKB-KW"/>
</dbReference>
<comment type="similarity">
    <text evidence="1">In the C-terminal section; belongs to the class-I pyridoxal-phosphate-dependent aminotransferase family.</text>
</comment>
<dbReference type="Gene3D" id="1.10.10.10">
    <property type="entry name" value="Winged helix-like DNA-binding domain superfamily/Winged helix DNA-binding domain"/>
    <property type="match status" value="1"/>
</dbReference>
<evidence type="ECO:0000256" key="3">
    <source>
        <dbReference type="ARBA" id="ARBA00023015"/>
    </source>
</evidence>
<dbReference type="PANTHER" id="PTHR46577">
    <property type="entry name" value="HTH-TYPE TRANSCRIPTIONAL REGULATORY PROTEIN GABR"/>
    <property type="match status" value="1"/>
</dbReference>
<dbReference type="Pfam" id="PF00155">
    <property type="entry name" value="Aminotran_1_2"/>
    <property type="match status" value="1"/>
</dbReference>
<evidence type="ECO:0000313" key="8">
    <source>
        <dbReference type="Proteomes" id="UP000182360"/>
    </source>
</evidence>
<dbReference type="InterPro" id="IPR051446">
    <property type="entry name" value="HTH_trans_reg/aminotransferase"/>
</dbReference>
<keyword evidence="4" id="KW-0238">DNA-binding</keyword>
<dbReference type="Proteomes" id="UP000182360">
    <property type="component" value="Unassembled WGS sequence"/>
</dbReference>
<dbReference type="RefSeq" id="WP_074642328.1">
    <property type="nucleotide sequence ID" value="NZ_FOFU01000003.1"/>
</dbReference>
<dbReference type="Gene3D" id="3.40.640.10">
    <property type="entry name" value="Type I PLP-dependent aspartate aminotransferase-like (Major domain)"/>
    <property type="match status" value="1"/>
</dbReference>
<evidence type="ECO:0000256" key="2">
    <source>
        <dbReference type="ARBA" id="ARBA00022898"/>
    </source>
</evidence>
<dbReference type="InterPro" id="IPR036388">
    <property type="entry name" value="WH-like_DNA-bd_sf"/>
</dbReference>
<dbReference type="GO" id="GO:0030170">
    <property type="term" value="F:pyridoxal phosphate binding"/>
    <property type="evidence" value="ECO:0007669"/>
    <property type="project" value="InterPro"/>
</dbReference>
<dbReference type="InterPro" id="IPR015421">
    <property type="entry name" value="PyrdxlP-dep_Trfase_major"/>
</dbReference>
<sequence length="473" mass="54249">MITLDFEKRGNKTLTDLLYTSIKNQIRDGVLKENEKLPSKRSLSQHLGISVITVQNAYLQLIDEGYIYSIEKKGFFVSDIARHLKKETAEDARSHKADHRESESTAAPLTYFADFTSNAAVPGKFPFGLWSKTMRQVLSSENEKLLKRTDVFGTLELRRAICRHLKAFRNMDVSESQVIIGAGTESLYSMLVQFLGRDEIFAVENPGYHKAAEIFRLNGVRCEPVNIDEHGIIIEELQKAAANIVHVSPSHHFPSGVIMNFKRRTELLEWARKAPDRFIIEDDYDSEFRFIGKPLPTLQSIDHNGRVIYINTFSKTLSPSFRISYMILPQELAAEFSRKLGFYSCQVSSFEQLTLARFIEAGHYEKHINRMKNYYRSLRNILITGIENSALSKAFSIREENSGLHFLLTLNNGFNARLIQEKWRKEGINIQLLSDYYYDKKTLPSTESFVINYSGIKKDSVNTIIQKMSQALN</sequence>
<dbReference type="CDD" id="cd00609">
    <property type="entry name" value="AAT_like"/>
    <property type="match status" value="1"/>
</dbReference>
<dbReference type="SUPFAM" id="SSF53383">
    <property type="entry name" value="PLP-dependent transferases"/>
    <property type="match status" value="1"/>
</dbReference>
<keyword evidence="5" id="KW-0804">Transcription</keyword>
<dbReference type="InterPro" id="IPR000524">
    <property type="entry name" value="Tscrpt_reg_HTH_GntR"/>
</dbReference>
<dbReference type="EMBL" id="FOFU01000003">
    <property type="protein sequence ID" value="SEQ25991.1"/>
    <property type="molecule type" value="Genomic_DNA"/>
</dbReference>
<dbReference type="PANTHER" id="PTHR46577:SF1">
    <property type="entry name" value="HTH-TYPE TRANSCRIPTIONAL REGULATORY PROTEIN GABR"/>
    <property type="match status" value="1"/>
</dbReference>
<dbReference type="InterPro" id="IPR004839">
    <property type="entry name" value="Aminotransferase_I/II_large"/>
</dbReference>
<organism evidence="7 8">
    <name type="scientific">Treponema bryantii</name>
    <dbReference type="NCBI Taxonomy" id="163"/>
    <lineage>
        <taxon>Bacteria</taxon>
        <taxon>Pseudomonadati</taxon>
        <taxon>Spirochaetota</taxon>
        <taxon>Spirochaetia</taxon>
        <taxon>Spirochaetales</taxon>
        <taxon>Treponemataceae</taxon>
        <taxon>Treponema</taxon>
    </lineage>
</organism>
<dbReference type="InterPro" id="IPR015424">
    <property type="entry name" value="PyrdxlP-dep_Trfase"/>
</dbReference>
<keyword evidence="2" id="KW-0663">Pyridoxal phosphate</keyword>
<keyword evidence="3" id="KW-0805">Transcription regulation</keyword>
<evidence type="ECO:0000256" key="1">
    <source>
        <dbReference type="ARBA" id="ARBA00005384"/>
    </source>
</evidence>
<proteinExistence type="inferred from homology"/>
<dbReference type="AlphaFoldDB" id="A0A1H9EJY5"/>
<evidence type="ECO:0000256" key="4">
    <source>
        <dbReference type="ARBA" id="ARBA00023125"/>
    </source>
</evidence>
<gene>
    <name evidence="7" type="ORF">SAMN04487977_103190</name>
</gene>
<feature type="domain" description="HTH gntR-type" evidence="6">
    <location>
        <begin position="12"/>
        <end position="80"/>
    </location>
</feature>
<evidence type="ECO:0000256" key="5">
    <source>
        <dbReference type="ARBA" id="ARBA00023163"/>
    </source>
</evidence>
<dbReference type="PROSITE" id="PS50949">
    <property type="entry name" value="HTH_GNTR"/>
    <property type="match status" value="1"/>
</dbReference>
<dbReference type="CDD" id="cd07377">
    <property type="entry name" value="WHTH_GntR"/>
    <property type="match status" value="1"/>
</dbReference>
<accession>A0A1H9EJY5</accession>
<dbReference type="SMART" id="SM00345">
    <property type="entry name" value="HTH_GNTR"/>
    <property type="match status" value="1"/>
</dbReference>
<dbReference type="Pfam" id="PF00392">
    <property type="entry name" value="GntR"/>
    <property type="match status" value="1"/>
</dbReference>
<dbReference type="GO" id="GO:0003700">
    <property type="term" value="F:DNA-binding transcription factor activity"/>
    <property type="evidence" value="ECO:0007669"/>
    <property type="project" value="InterPro"/>
</dbReference>
<reference evidence="7 8" key="1">
    <citation type="submission" date="2016-10" db="EMBL/GenBank/DDBJ databases">
        <authorList>
            <person name="de Groot N.N."/>
        </authorList>
    </citation>
    <scope>NUCLEOTIDE SEQUENCE [LARGE SCALE GENOMIC DNA]</scope>
    <source>
        <strain evidence="7 8">B25</strain>
    </source>
</reference>
<dbReference type="SUPFAM" id="SSF46785">
    <property type="entry name" value="Winged helix' DNA-binding domain"/>
    <property type="match status" value="1"/>
</dbReference>
<name>A0A1H9EJY5_9SPIR</name>
<protein>
    <submittedName>
        <fullName evidence="7">Transcriptional regulator, GntR family</fullName>
    </submittedName>
</protein>
<evidence type="ECO:0000313" key="7">
    <source>
        <dbReference type="EMBL" id="SEQ25991.1"/>
    </source>
</evidence>
<dbReference type="OrthoDB" id="9802328at2"/>
<keyword evidence="8" id="KW-1185">Reference proteome</keyword>
<dbReference type="InterPro" id="IPR036390">
    <property type="entry name" value="WH_DNA-bd_sf"/>
</dbReference>
<evidence type="ECO:0000259" key="6">
    <source>
        <dbReference type="PROSITE" id="PS50949"/>
    </source>
</evidence>